<dbReference type="InterPro" id="IPR013025">
    <property type="entry name" value="Ribosomal_uL23-like"/>
</dbReference>
<proteinExistence type="inferred from homology"/>
<keyword evidence="4" id="KW-0694">RNA-binding</keyword>
<comment type="subunit">
    <text evidence="4">Part of the 50S ribosomal subunit.</text>
</comment>
<comment type="function">
    <text evidence="4">Binds to 23S rRNA.</text>
</comment>
<dbReference type="AlphaFoldDB" id="A0A182B0Y1"/>
<sequence>MELIDYFKYPLFTEKANKALKINKYCFIVDTKLTKTEAKKLLTNLFSISLIKVNSLVSPIKKRRLGRYLGYVTKKKKLILSLIDDIIPFFNF</sequence>
<evidence type="ECO:0000256" key="3">
    <source>
        <dbReference type="ARBA" id="ARBA00023274"/>
    </source>
</evidence>
<dbReference type="HAMAP" id="MF_01369_B">
    <property type="entry name" value="Ribosomal_uL23_B"/>
    <property type="match status" value="1"/>
</dbReference>
<comment type="subcellular location">
    <subcellularLocation>
        <location evidence="4">Plastid</location>
        <location evidence="4">Chloroplast</location>
    </subcellularLocation>
</comment>
<dbReference type="GO" id="GO:0003735">
    <property type="term" value="F:structural constituent of ribosome"/>
    <property type="evidence" value="ECO:0007669"/>
    <property type="project" value="InterPro"/>
</dbReference>
<dbReference type="InterPro" id="IPR012677">
    <property type="entry name" value="Nucleotide-bd_a/b_plait_sf"/>
</dbReference>
<reference evidence="5" key="1">
    <citation type="submission" date="2015-05" db="EMBL/GenBank/DDBJ databases">
        <title>Phacus orbicularis chloroplast genome.</title>
        <authorList>
            <person name="Kasiborski B.A."/>
            <person name="Linton E.W."/>
        </authorList>
    </citation>
    <scope>NUCLEOTIDE SEQUENCE</scope>
</reference>
<dbReference type="GO" id="GO:0006412">
    <property type="term" value="P:translation"/>
    <property type="evidence" value="ECO:0007669"/>
    <property type="project" value="UniProtKB-UniRule"/>
</dbReference>
<evidence type="ECO:0000256" key="1">
    <source>
        <dbReference type="ARBA" id="ARBA00006700"/>
    </source>
</evidence>
<accession>A0A182B0Y1</accession>
<dbReference type="EMBL" id="KR921747">
    <property type="protein sequence ID" value="ALP86089.1"/>
    <property type="molecule type" value="Genomic_DNA"/>
</dbReference>
<keyword evidence="5" id="KW-0934">Plastid</keyword>
<keyword evidence="4" id="KW-0699">rRNA-binding</keyword>
<evidence type="ECO:0000313" key="5">
    <source>
        <dbReference type="EMBL" id="ALP86089.1"/>
    </source>
</evidence>
<evidence type="ECO:0000256" key="4">
    <source>
        <dbReference type="HAMAP-Rule" id="MF_01369"/>
    </source>
</evidence>
<dbReference type="SUPFAM" id="SSF54189">
    <property type="entry name" value="Ribosomal proteins S24e, L23 and L15e"/>
    <property type="match status" value="1"/>
</dbReference>
<dbReference type="GO" id="GO:0005840">
    <property type="term" value="C:ribosome"/>
    <property type="evidence" value="ECO:0007669"/>
    <property type="project" value="UniProtKB-KW"/>
</dbReference>
<keyword evidence="3 4" id="KW-0687">Ribonucleoprotein</keyword>
<dbReference type="InterPro" id="IPR012678">
    <property type="entry name" value="Ribosomal_uL23/eL15/eS24_sf"/>
</dbReference>
<name>A0A182B0Y1_9EUGL</name>
<organism evidence="5">
    <name type="scientific">Phacus orbicularis</name>
    <dbReference type="NCBI Taxonomy" id="158829"/>
    <lineage>
        <taxon>Eukaryota</taxon>
        <taxon>Discoba</taxon>
        <taxon>Euglenozoa</taxon>
        <taxon>Euglenida</taxon>
        <taxon>Spirocuta</taxon>
        <taxon>Euglenophyceae</taxon>
        <taxon>Euglenales</taxon>
        <taxon>Phacaceae</taxon>
        <taxon>Phacus</taxon>
    </lineage>
</organism>
<keyword evidence="2 4" id="KW-0689">Ribosomal protein</keyword>
<protein>
    <recommendedName>
        <fullName evidence="4">Large ribosomal subunit protein uL23c</fullName>
    </recommendedName>
</protein>
<keyword evidence="5" id="KW-0150">Chloroplast</keyword>
<comment type="similarity">
    <text evidence="1 4">Belongs to the universal ribosomal protein uL23 family.</text>
</comment>
<dbReference type="GO" id="GO:1990904">
    <property type="term" value="C:ribonucleoprotein complex"/>
    <property type="evidence" value="ECO:0007669"/>
    <property type="project" value="UniProtKB-KW"/>
</dbReference>
<evidence type="ECO:0000256" key="2">
    <source>
        <dbReference type="ARBA" id="ARBA00022980"/>
    </source>
</evidence>
<dbReference type="Gene3D" id="3.30.70.330">
    <property type="match status" value="1"/>
</dbReference>
<gene>
    <name evidence="4 5" type="primary">rpl23</name>
</gene>
<dbReference type="GO" id="GO:0009507">
    <property type="term" value="C:chloroplast"/>
    <property type="evidence" value="ECO:0007669"/>
    <property type="project" value="UniProtKB-SubCell"/>
</dbReference>
<dbReference type="GO" id="GO:0019843">
    <property type="term" value="F:rRNA binding"/>
    <property type="evidence" value="ECO:0007669"/>
    <property type="project" value="UniProtKB-UniRule"/>
</dbReference>
<dbReference type="Pfam" id="PF00276">
    <property type="entry name" value="Ribosomal_L23"/>
    <property type="match status" value="1"/>
</dbReference>
<geneLocation type="chloroplast" evidence="5"/>
<dbReference type="PANTHER" id="PTHR11620">
    <property type="entry name" value="60S RIBOSOMAL PROTEIN L23A"/>
    <property type="match status" value="1"/>
</dbReference>